<reference evidence="9" key="1">
    <citation type="submission" date="2020-01" db="EMBL/GenBank/DDBJ databases">
        <title>Development of genomics and gene disruption for Polysphondylium violaceum indicates a role for the polyketide synthase stlB in stalk morphogenesis.</title>
        <authorList>
            <person name="Narita B."/>
            <person name="Kawabe Y."/>
            <person name="Kin K."/>
            <person name="Saito T."/>
            <person name="Gibbs R."/>
            <person name="Kuspa A."/>
            <person name="Muzny D."/>
            <person name="Queller D."/>
            <person name="Richards S."/>
            <person name="Strassman J."/>
            <person name="Sucgang R."/>
            <person name="Worley K."/>
            <person name="Schaap P."/>
        </authorList>
    </citation>
    <scope>NUCLEOTIDE SEQUENCE</scope>
    <source>
        <strain evidence="9">QSvi11</strain>
    </source>
</reference>
<feature type="compositionally biased region" description="Basic and acidic residues" evidence="7">
    <location>
        <begin position="40"/>
        <end position="62"/>
    </location>
</feature>
<sequence>MKTSNDTIQESNDVDKRILKKVKYNDNNDNNDNDQQVENDNDHQDKEMISLDNSGSDKKKKEQKQYIYGNYYGYYNYRTQDERFKFLIKEYFYQKKCLDIGCNLGNVTFHIAKEYEPSFITAIDIDRNLINGASKHLQQEKNSFYENQRNLKYNNNNNSSKVKTTTTTTNNKEIKEEIKNYKIPTTTICTSNQNISKQHFIPISFRLLPSIPIEGLSNQTQYPFNLLFHCQNILYSSKYDLENHYDVILGLSLSKWIHLNSGDEGIKKFFYKVYKLLKPGGIFIFEPQDFKGYSKRKNLTPLIRQNYNEIKFKPIDFIPFLIDTVKFTSFQEIYNPTNNNESESNEKKGFERSIYKIIK</sequence>
<dbReference type="InterPro" id="IPR039772">
    <property type="entry name" value="Bin3-like"/>
</dbReference>
<name>A0A8J4V097_9MYCE</name>
<dbReference type="Pfam" id="PF06859">
    <property type="entry name" value="Bin3"/>
    <property type="match status" value="1"/>
</dbReference>
<accession>A0A8J4V097</accession>
<feature type="compositionally biased region" description="Acidic residues" evidence="7">
    <location>
        <begin position="29"/>
        <end position="39"/>
    </location>
</feature>
<dbReference type="EC" id="2.1.1.-" evidence="6"/>
<keyword evidence="4 5" id="KW-0949">S-adenosyl-L-methionine</keyword>
<keyword evidence="10" id="KW-1185">Reference proteome</keyword>
<evidence type="ECO:0000256" key="3">
    <source>
        <dbReference type="ARBA" id="ARBA00022679"/>
    </source>
</evidence>
<dbReference type="InterPro" id="IPR010675">
    <property type="entry name" value="Bin3_C"/>
</dbReference>
<evidence type="ECO:0000313" key="10">
    <source>
        <dbReference type="Proteomes" id="UP000695562"/>
    </source>
</evidence>
<dbReference type="OrthoDB" id="10017101at2759"/>
<dbReference type="EMBL" id="AJWJ01000165">
    <property type="protein sequence ID" value="KAF2074113.1"/>
    <property type="molecule type" value="Genomic_DNA"/>
</dbReference>
<evidence type="ECO:0000256" key="1">
    <source>
        <dbReference type="ARBA" id="ARBA00008361"/>
    </source>
</evidence>
<dbReference type="GO" id="GO:0008173">
    <property type="term" value="F:RNA methyltransferase activity"/>
    <property type="evidence" value="ECO:0007669"/>
    <property type="project" value="UniProtKB-UniRule"/>
</dbReference>
<dbReference type="GO" id="GO:0040031">
    <property type="term" value="P:snRNA modification"/>
    <property type="evidence" value="ECO:0007669"/>
    <property type="project" value="TreeGrafter"/>
</dbReference>
<dbReference type="GO" id="GO:0032259">
    <property type="term" value="P:methylation"/>
    <property type="evidence" value="ECO:0007669"/>
    <property type="project" value="UniProtKB-KW"/>
</dbReference>
<proteinExistence type="inferred from homology"/>
<feature type="domain" description="Bin3-type SAM" evidence="8">
    <location>
        <begin position="81"/>
        <end position="359"/>
    </location>
</feature>
<feature type="region of interest" description="Disordered" evidence="7">
    <location>
        <begin position="21"/>
        <end position="62"/>
    </location>
</feature>
<dbReference type="GO" id="GO:0008171">
    <property type="term" value="F:O-methyltransferase activity"/>
    <property type="evidence" value="ECO:0007669"/>
    <property type="project" value="UniProtKB-UniRule"/>
</dbReference>
<evidence type="ECO:0000256" key="7">
    <source>
        <dbReference type="SAM" id="MobiDB-lite"/>
    </source>
</evidence>
<dbReference type="Proteomes" id="UP000695562">
    <property type="component" value="Unassembled WGS sequence"/>
</dbReference>
<dbReference type="PROSITE" id="PS51515">
    <property type="entry name" value="BIN3_SAM"/>
    <property type="match status" value="1"/>
</dbReference>
<keyword evidence="2 6" id="KW-0489">Methyltransferase</keyword>
<comment type="similarity">
    <text evidence="1 6">Belongs to the methyltransferase superfamily.</text>
</comment>
<keyword evidence="3 6" id="KW-0808">Transferase</keyword>
<protein>
    <recommendedName>
        <fullName evidence="6">RNA methyltransferase</fullName>
        <ecNumber evidence="6">2.1.1.-</ecNumber>
    </recommendedName>
</protein>
<evidence type="ECO:0000256" key="6">
    <source>
        <dbReference type="RuleBase" id="RU367087"/>
    </source>
</evidence>
<dbReference type="PANTHER" id="PTHR12315">
    <property type="entry name" value="BICOID-INTERACTING PROTEIN RELATED"/>
    <property type="match status" value="1"/>
</dbReference>
<evidence type="ECO:0000313" key="9">
    <source>
        <dbReference type="EMBL" id="KAF2074113.1"/>
    </source>
</evidence>
<dbReference type="InterPro" id="IPR024160">
    <property type="entry name" value="BIN3_SAM-bd_dom"/>
</dbReference>
<dbReference type="AlphaFoldDB" id="A0A8J4V097"/>
<comment type="caution">
    <text evidence="9">The sequence shown here is derived from an EMBL/GenBank/DDBJ whole genome shotgun (WGS) entry which is preliminary data.</text>
</comment>
<organism evidence="9 10">
    <name type="scientific">Polysphondylium violaceum</name>
    <dbReference type="NCBI Taxonomy" id="133409"/>
    <lineage>
        <taxon>Eukaryota</taxon>
        <taxon>Amoebozoa</taxon>
        <taxon>Evosea</taxon>
        <taxon>Eumycetozoa</taxon>
        <taxon>Dictyostelia</taxon>
        <taxon>Dictyosteliales</taxon>
        <taxon>Dictyosteliaceae</taxon>
        <taxon>Polysphondylium</taxon>
    </lineage>
</organism>
<dbReference type="Gene3D" id="3.40.50.150">
    <property type="entry name" value="Vaccinia Virus protein VP39"/>
    <property type="match status" value="1"/>
</dbReference>
<evidence type="ECO:0000256" key="2">
    <source>
        <dbReference type="ARBA" id="ARBA00022603"/>
    </source>
</evidence>
<dbReference type="SUPFAM" id="SSF53335">
    <property type="entry name" value="S-adenosyl-L-methionine-dependent methyltransferases"/>
    <property type="match status" value="1"/>
</dbReference>
<evidence type="ECO:0000256" key="5">
    <source>
        <dbReference type="PROSITE-ProRule" id="PRU00848"/>
    </source>
</evidence>
<dbReference type="InterPro" id="IPR029063">
    <property type="entry name" value="SAM-dependent_MTases_sf"/>
</dbReference>
<evidence type="ECO:0000256" key="4">
    <source>
        <dbReference type="ARBA" id="ARBA00022691"/>
    </source>
</evidence>
<dbReference type="PANTHER" id="PTHR12315:SF0">
    <property type="entry name" value="7SK SNRNA METHYLPHOSPHATE CAPPING ENZYME"/>
    <property type="match status" value="1"/>
</dbReference>
<dbReference type="GO" id="GO:0017069">
    <property type="term" value="F:snRNA binding"/>
    <property type="evidence" value="ECO:0007669"/>
    <property type="project" value="TreeGrafter"/>
</dbReference>
<gene>
    <name evidence="9" type="ORF">CYY_004598</name>
</gene>
<evidence type="ECO:0000259" key="8">
    <source>
        <dbReference type="PROSITE" id="PS51515"/>
    </source>
</evidence>